<dbReference type="SMART" id="SM00229">
    <property type="entry name" value="RasGEFN"/>
    <property type="match status" value="1"/>
</dbReference>
<evidence type="ECO:0000259" key="5">
    <source>
        <dbReference type="PROSITE" id="PS50212"/>
    </source>
</evidence>
<evidence type="ECO:0000259" key="4">
    <source>
        <dbReference type="PROSITE" id="PS50009"/>
    </source>
</evidence>
<feature type="compositionally biased region" description="Polar residues" evidence="3">
    <location>
        <begin position="14"/>
        <end position="32"/>
    </location>
</feature>
<dbReference type="AlphaFoldDB" id="A0AAE9WAJ8"/>
<accession>A0AAE9WAJ8</accession>
<feature type="compositionally biased region" description="Low complexity" evidence="3">
    <location>
        <begin position="33"/>
        <end position="54"/>
    </location>
</feature>
<dbReference type="GO" id="GO:0005886">
    <property type="term" value="C:plasma membrane"/>
    <property type="evidence" value="ECO:0007669"/>
    <property type="project" value="TreeGrafter"/>
</dbReference>
<gene>
    <name evidence="6" type="primary">efc25</name>
    <name evidence="6" type="ORF">SOMG_01148</name>
</gene>
<feature type="region of interest" description="Disordered" evidence="3">
    <location>
        <begin position="1"/>
        <end position="100"/>
    </location>
</feature>
<dbReference type="PROSITE" id="PS00720">
    <property type="entry name" value="RASGEF"/>
    <property type="match status" value="1"/>
</dbReference>
<dbReference type="InterPro" id="IPR008937">
    <property type="entry name" value="Ras-like_GEF"/>
</dbReference>
<feature type="compositionally biased region" description="Basic residues" evidence="3">
    <location>
        <begin position="1"/>
        <end position="10"/>
    </location>
</feature>
<sequence>MKKNLRKVKLKLQNPLQLGSNDQSNSKPNTPVSLTFSSSASPSSSSYGYTSPGFRTDTFPVTGNSGFANEDFGSPSPSLDSSLNSPSLPTPSSDDRSQCGNYFHLVSKTESGSPHKDLFQSGSGFYPLDDIGVPMDLSEKSHTYPVSTLPHSSASSQPKIRPSTSMSSASSFQQYNVDTSSSPNSLPLSNDLVLRKSEGLDLYSLYERISFLFSHINYSFKSGELNHLPYYVHSVQRELFSLFHSTGIFYLLLQYAPGGSETGSSIYVFFERLFPHLSRLALLADIKNGNFTRGTLIPMLSSCTEKLFYILQSFMITCANNSSYLQLYTNSIAFIEGIPSAGNWSGNGLLNSANSTRFLSSAATLSSLDTYLYFLFQICSESMEKLKGETSNVDDDLIDDICYPIINQCKEVLNYIEKWNLSTITDSSNENILRSFFTKKQICYDLTGEVTCFFQELNLESVDKQFIIMRIASIASNFQQLFELMFTLVKGQAFADCENADFLCNNFQNSFVDESYEPEVLELYQNIDSPSEISRSSDYTAISSSSRESFTIWRWSRRLSTLLDDISDEPLIYNDNKLRGGTLSSLVNYLIANVHMDKEFRHIFLLTYKSFVTANELLALLIMKFHSTIPLGITEDKLRIWKKKDLIKKKNICTVINLWVQKYFAEDLNSKRVLVCLSELNTFIRDFVIPSFHIGTVILEEIDNLWKESEVPELINQVATLNVFAYSPKDFAVQATIIEFDCFKSIPTSEWINKRWLDHRSCSAIRDSINFSNCFTFWIINCILERRNVKARVFVISYFIQVAYECLAIHNFSTLIAIVSALNSAPVYRLRAAYKLVSAEDMNKLKGLQEVVESKKNFVAYRTLIKQIELPCVPFLGVFLSDLTFIDEGNSEIIDGFPHLINFSKRQRICSVVDEICYYQSVFYNYIENERFTNTIRRHCRCVNQDLSDLFDKSLSIEPRGS</sequence>
<dbReference type="InterPro" id="IPR036964">
    <property type="entry name" value="RASGEF_cat_dom_sf"/>
</dbReference>
<reference evidence="6 7" key="1">
    <citation type="journal article" date="2023" name="G3 (Bethesda)">
        <title>A high-quality reference genome for the fission yeast Schizosaccharomyces osmophilus.</title>
        <authorList>
            <person name="Jia G.S."/>
            <person name="Zhang W.C."/>
            <person name="Liang Y."/>
            <person name="Liu X.H."/>
            <person name="Rhind N."/>
            <person name="Pidoux A."/>
            <person name="Brysch-Herzberg M."/>
            <person name="Du L.L."/>
        </authorList>
    </citation>
    <scope>NUCLEOTIDE SEQUENCE [LARGE SCALE GENOMIC DNA]</scope>
    <source>
        <strain evidence="6 7">CBS 15793</strain>
    </source>
</reference>
<dbReference type="PANTHER" id="PTHR23113">
    <property type="entry name" value="GUANINE NUCLEOTIDE EXCHANGE FACTOR"/>
    <property type="match status" value="1"/>
</dbReference>
<dbReference type="PANTHER" id="PTHR23113:SF371">
    <property type="entry name" value="RAS GUANINE NUCLEOTIDE EXCHANGE FACTOR EFC25"/>
    <property type="match status" value="1"/>
</dbReference>
<dbReference type="RefSeq" id="XP_056036661.1">
    <property type="nucleotide sequence ID" value="XM_056179941.1"/>
</dbReference>
<organism evidence="6 7">
    <name type="scientific">Schizosaccharomyces osmophilus</name>
    <dbReference type="NCBI Taxonomy" id="2545709"/>
    <lineage>
        <taxon>Eukaryota</taxon>
        <taxon>Fungi</taxon>
        <taxon>Dikarya</taxon>
        <taxon>Ascomycota</taxon>
        <taxon>Taphrinomycotina</taxon>
        <taxon>Schizosaccharomycetes</taxon>
        <taxon>Schizosaccharomycetales</taxon>
        <taxon>Schizosaccharomycetaceae</taxon>
        <taxon>Schizosaccharomyces</taxon>
    </lineage>
</organism>
<dbReference type="Gene3D" id="1.10.840.10">
    <property type="entry name" value="Ras guanine-nucleotide exchange factors catalytic domain"/>
    <property type="match status" value="1"/>
</dbReference>
<dbReference type="PROSITE" id="PS50009">
    <property type="entry name" value="RASGEF_CAT"/>
    <property type="match status" value="1"/>
</dbReference>
<dbReference type="Gene3D" id="1.20.870.10">
    <property type="entry name" value="Son of sevenless (SoS) protein Chain: S domain 1"/>
    <property type="match status" value="1"/>
</dbReference>
<feature type="compositionally biased region" description="Polar residues" evidence="3">
    <location>
        <begin position="144"/>
        <end position="158"/>
    </location>
</feature>
<dbReference type="InterPro" id="IPR000651">
    <property type="entry name" value="Ras-like_Gua-exchang_fac_N"/>
</dbReference>
<protein>
    <submittedName>
        <fullName evidence="6">Ras1 GEF Efc25</fullName>
    </submittedName>
</protein>
<dbReference type="GeneID" id="80874630"/>
<feature type="region of interest" description="Disordered" evidence="3">
    <location>
        <begin position="142"/>
        <end position="166"/>
    </location>
</feature>
<dbReference type="Pfam" id="PF00617">
    <property type="entry name" value="RasGEF"/>
    <property type="match status" value="1"/>
</dbReference>
<dbReference type="GO" id="GO:0007265">
    <property type="term" value="P:Ras protein signal transduction"/>
    <property type="evidence" value="ECO:0007669"/>
    <property type="project" value="TreeGrafter"/>
</dbReference>
<evidence type="ECO:0000313" key="6">
    <source>
        <dbReference type="EMBL" id="WBW72418.1"/>
    </source>
</evidence>
<dbReference type="InterPro" id="IPR019804">
    <property type="entry name" value="Ras_G-nucl-exch_fac_CS"/>
</dbReference>
<dbReference type="CDD" id="cd00155">
    <property type="entry name" value="RasGEF"/>
    <property type="match status" value="1"/>
</dbReference>
<dbReference type="Proteomes" id="UP001212411">
    <property type="component" value="Chromosome 1"/>
</dbReference>
<feature type="compositionally biased region" description="Low complexity" evidence="3">
    <location>
        <begin position="74"/>
        <end position="92"/>
    </location>
</feature>
<dbReference type="SUPFAM" id="SSF48366">
    <property type="entry name" value="Ras GEF"/>
    <property type="match status" value="1"/>
</dbReference>
<dbReference type="PROSITE" id="PS50212">
    <property type="entry name" value="RASGEF_NTER"/>
    <property type="match status" value="1"/>
</dbReference>
<dbReference type="GO" id="GO:0005085">
    <property type="term" value="F:guanyl-nucleotide exchange factor activity"/>
    <property type="evidence" value="ECO:0007669"/>
    <property type="project" value="UniProtKB-KW"/>
</dbReference>
<keyword evidence="1 2" id="KW-0344">Guanine-nucleotide releasing factor</keyword>
<dbReference type="CDD" id="cd06224">
    <property type="entry name" value="REM"/>
    <property type="match status" value="1"/>
</dbReference>
<feature type="domain" description="N-terminal Ras-GEF" evidence="5">
    <location>
        <begin position="574"/>
        <end position="706"/>
    </location>
</feature>
<dbReference type="InterPro" id="IPR023578">
    <property type="entry name" value="Ras_GEF_dom_sf"/>
</dbReference>
<dbReference type="SMART" id="SM00147">
    <property type="entry name" value="RasGEF"/>
    <property type="match status" value="1"/>
</dbReference>
<evidence type="ECO:0000256" key="1">
    <source>
        <dbReference type="ARBA" id="ARBA00022658"/>
    </source>
</evidence>
<keyword evidence="7" id="KW-1185">Reference proteome</keyword>
<dbReference type="KEGG" id="som:SOMG_01148"/>
<name>A0AAE9WAJ8_9SCHI</name>
<evidence type="ECO:0000256" key="2">
    <source>
        <dbReference type="PROSITE-ProRule" id="PRU00168"/>
    </source>
</evidence>
<evidence type="ECO:0000256" key="3">
    <source>
        <dbReference type="SAM" id="MobiDB-lite"/>
    </source>
</evidence>
<evidence type="ECO:0000313" key="7">
    <source>
        <dbReference type="Proteomes" id="UP001212411"/>
    </source>
</evidence>
<dbReference type="EMBL" id="CP115611">
    <property type="protein sequence ID" value="WBW72418.1"/>
    <property type="molecule type" value="Genomic_DNA"/>
</dbReference>
<feature type="domain" description="Ras-GEF" evidence="4">
    <location>
        <begin position="727"/>
        <end position="960"/>
    </location>
</feature>
<dbReference type="InterPro" id="IPR001895">
    <property type="entry name" value="RASGEF_cat_dom"/>
</dbReference>
<dbReference type="Pfam" id="PF00618">
    <property type="entry name" value="RasGEF_N"/>
    <property type="match status" value="1"/>
</dbReference>
<proteinExistence type="predicted"/>